<protein>
    <recommendedName>
        <fullName evidence="4">Glycosyltransferase RgtA/B/C/D-like domain-containing protein</fullName>
    </recommendedName>
</protein>
<dbReference type="EMBL" id="JACEFB010000002">
    <property type="protein sequence ID" value="MBA2225600.1"/>
    <property type="molecule type" value="Genomic_DNA"/>
</dbReference>
<comment type="caution">
    <text evidence="2">The sequence shown here is derived from an EMBL/GenBank/DDBJ whole genome shotgun (WGS) entry which is preliminary data.</text>
</comment>
<dbReference type="Proteomes" id="UP000542342">
    <property type="component" value="Unassembled WGS sequence"/>
</dbReference>
<feature type="transmembrane region" description="Helical" evidence="1">
    <location>
        <begin position="162"/>
        <end position="183"/>
    </location>
</feature>
<gene>
    <name evidence="2" type="ORF">H0921_05415</name>
</gene>
<feature type="transmembrane region" description="Helical" evidence="1">
    <location>
        <begin position="441"/>
        <end position="460"/>
    </location>
</feature>
<keyword evidence="1" id="KW-0812">Transmembrane</keyword>
<proteinExistence type="predicted"/>
<dbReference type="AlphaFoldDB" id="A0A7V8VCS0"/>
<evidence type="ECO:0000313" key="2">
    <source>
        <dbReference type="EMBL" id="MBA2225600.1"/>
    </source>
</evidence>
<feature type="transmembrane region" description="Helical" evidence="1">
    <location>
        <begin position="251"/>
        <end position="280"/>
    </location>
</feature>
<keyword evidence="3" id="KW-1185">Reference proteome</keyword>
<feature type="transmembrane region" description="Helical" evidence="1">
    <location>
        <begin position="467"/>
        <end position="484"/>
    </location>
</feature>
<evidence type="ECO:0000256" key="1">
    <source>
        <dbReference type="SAM" id="Phobius"/>
    </source>
</evidence>
<feature type="transmembrane region" description="Helical" evidence="1">
    <location>
        <begin position="286"/>
        <end position="309"/>
    </location>
</feature>
<name>A0A7V8VCS0_9BACT</name>
<evidence type="ECO:0000313" key="3">
    <source>
        <dbReference type="Proteomes" id="UP000542342"/>
    </source>
</evidence>
<dbReference type="RefSeq" id="WP_194537011.1">
    <property type="nucleotide sequence ID" value="NZ_JACEFB010000002.1"/>
</dbReference>
<feature type="transmembrane region" description="Helical" evidence="1">
    <location>
        <begin position="399"/>
        <end position="421"/>
    </location>
</feature>
<reference evidence="2 3" key="1">
    <citation type="submission" date="2020-07" db="EMBL/GenBank/DDBJ databases">
        <title>Thermogemmata thermophila gen. nov., sp. nov., a novel moderate thermophilic planctomycete from a Kamchatka hot spring.</title>
        <authorList>
            <person name="Elcheninov A.G."/>
            <person name="Podosokorskaya O.A."/>
            <person name="Kovaleva O.L."/>
            <person name="Novikov A."/>
            <person name="Bonch-Osmolovskaya E.A."/>
            <person name="Toshchakov S.V."/>
            <person name="Kublanov I.V."/>
        </authorList>
    </citation>
    <scope>NUCLEOTIDE SEQUENCE [LARGE SCALE GENOMIC DNA]</scope>
    <source>
        <strain evidence="2 3">2918</strain>
    </source>
</reference>
<sequence length="504" mass="56477">MEKGHELWRLASGVLIAASVAIATAKVVSAELLYEPSRFTPPESEGYSRIRPDPPRYWPAVRPDPTPMFSSNDRSRWATVRALVDEGTYVIGRRHYPDPTDPQRYVDSGIITEPAYRSLDIVLNPDTGEFYSSKPPLFATLVAGEYWLLQRLFGWEIVRDRWLVVPTILLTVNVLPWGIFLGLLSRHLFAQADQLAGGLFTLAVAALGTFLLTFAGTLNNHLPAAYCVLFALYPVLRAMEQQRPLTRGEYIGSGFFAGLAFTFELPALAFLVALGVPLLWQRPRSVLTGFLPAALLPIMAYFLVNFIALGMVSPPYSQFGGAWYNFPGSHWAKWGTPGAKGIDFNQEPTHIYAFHLLFGHHGWFSLTPVWLVALAGLCRQSYGALADLRRLIRRQLEPLGWSPALLAVMILIVSAVVFGFYLTRTQSYNYGGFTSGPRWLFWLIPLWLLGLPRAAQFLAASPWGRGLLLLTLAFSVFSAMYPAANPWRHPWILNLLEFCDILHY</sequence>
<organism evidence="2 3">
    <name type="scientific">Thermogemmata fonticola</name>
    <dbReference type="NCBI Taxonomy" id="2755323"/>
    <lineage>
        <taxon>Bacteria</taxon>
        <taxon>Pseudomonadati</taxon>
        <taxon>Planctomycetota</taxon>
        <taxon>Planctomycetia</taxon>
        <taxon>Gemmatales</taxon>
        <taxon>Gemmataceae</taxon>
        <taxon>Thermogemmata</taxon>
    </lineage>
</organism>
<evidence type="ECO:0008006" key="4">
    <source>
        <dbReference type="Google" id="ProtNLM"/>
    </source>
</evidence>
<feature type="transmembrane region" description="Helical" evidence="1">
    <location>
        <begin position="195"/>
        <end position="215"/>
    </location>
</feature>
<accession>A0A7V8VCS0</accession>
<keyword evidence="1" id="KW-0472">Membrane</keyword>
<keyword evidence="1" id="KW-1133">Transmembrane helix</keyword>